<comment type="caution">
    <text evidence="1">The sequence shown here is derived from an EMBL/GenBank/DDBJ whole genome shotgun (WGS) entry which is preliminary data.</text>
</comment>
<name>A0A917H1H7_9MICC</name>
<protein>
    <submittedName>
        <fullName evidence="1">ATPase AAA</fullName>
    </submittedName>
</protein>
<reference evidence="1" key="2">
    <citation type="submission" date="2020-09" db="EMBL/GenBank/DDBJ databases">
        <authorList>
            <person name="Sun Q."/>
            <person name="Zhou Y."/>
        </authorList>
    </citation>
    <scope>NUCLEOTIDE SEQUENCE</scope>
    <source>
        <strain evidence="1">CGMCC 1.12187</strain>
    </source>
</reference>
<organism evidence="1 2">
    <name type="scientific">Kocuria dechangensis</name>
    <dbReference type="NCBI Taxonomy" id="1176249"/>
    <lineage>
        <taxon>Bacteria</taxon>
        <taxon>Bacillati</taxon>
        <taxon>Actinomycetota</taxon>
        <taxon>Actinomycetes</taxon>
        <taxon>Micrococcales</taxon>
        <taxon>Micrococcaceae</taxon>
        <taxon>Kocuria</taxon>
    </lineage>
</organism>
<evidence type="ECO:0000313" key="2">
    <source>
        <dbReference type="Proteomes" id="UP000638848"/>
    </source>
</evidence>
<evidence type="ECO:0000313" key="1">
    <source>
        <dbReference type="EMBL" id="GGG64568.1"/>
    </source>
</evidence>
<dbReference type="Proteomes" id="UP000638848">
    <property type="component" value="Unassembled WGS sequence"/>
</dbReference>
<accession>A0A917H1H7</accession>
<dbReference type="InterPro" id="IPR027417">
    <property type="entry name" value="P-loop_NTPase"/>
</dbReference>
<gene>
    <name evidence="1" type="ORF">GCM10011374_30280</name>
</gene>
<reference evidence="1" key="1">
    <citation type="journal article" date="2014" name="Int. J. Syst. Evol. Microbiol.">
        <title>Complete genome sequence of Corynebacterium casei LMG S-19264T (=DSM 44701T), isolated from a smear-ripened cheese.</title>
        <authorList>
            <consortium name="US DOE Joint Genome Institute (JGI-PGF)"/>
            <person name="Walter F."/>
            <person name="Albersmeier A."/>
            <person name="Kalinowski J."/>
            <person name="Ruckert C."/>
        </authorList>
    </citation>
    <scope>NUCLEOTIDE SEQUENCE</scope>
    <source>
        <strain evidence="1">CGMCC 1.12187</strain>
    </source>
</reference>
<dbReference type="AlphaFoldDB" id="A0A917H1H7"/>
<dbReference type="EMBL" id="BMEQ01000019">
    <property type="protein sequence ID" value="GGG64568.1"/>
    <property type="molecule type" value="Genomic_DNA"/>
</dbReference>
<keyword evidence="2" id="KW-1185">Reference proteome</keyword>
<sequence length="351" mass="37847">MLWGAPGIGKSSQIEGLAAQVPFVDHVESTSVANRENVDFNGVMSINEDGIATYSAFDWVRGLQEAKSPLWFIDEVTTGAEDVQKALLRPIQERYIGSSKISEDVAIVLAGNDPADAADGTYLAPPLANRVGHFEVKLDRTGWLQGLADGFSAPALPAAVADFHPDPEVNYKRAAYFVTGYLYGNQHFINPDRPTDPEKASKAWASGRSWHNLTKVLSQLELVPENVTLITAISKAFVGDQIGAAFGGYITAAMVYDVHEVLTGAQQVSWREESDSVLFALISSVAAFGLDGSVEGWEQAEEVMIEAAANGRGDLAVVGIRKLYNNMPSGARIHDDSPQYFVDTSTGIVLK</sequence>
<dbReference type="SUPFAM" id="SSF52540">
    <property type="entry name" value="P-loop containing nucleoside triphosphate hydrolases"/>
    <property type="match status" value="1"/>
</dbReference>
<proteinExistence type="predicted"/>
<dbReference type="Gene3D" id="3.40.50.300">
    <property type="entry name" value="P-loop containing nucleotide triphosphate hydrolases"/>
    <property type="match status" value="1"/>
</dbReference>